<evidence type="ECO:0000313" key="1">
    <source>
        <dbReference type="EMBL" id="GGF88753.1"/>
    </source>
</evidence>
<dbReference type="Proteomes" id="UP000636949">
    <property type="component" value="Unassembled WGS sequence"/>
</dbReference>
<name>A0A8J3E7R2_9GAMM</name>
<comment type="caution">
    <text evidence="1">The sequence shown here is derived from an EMBL/GenBank/DDBJ whole genome shotgun (WGS) entry which is preliminary data.</text>
</comment>
<dbReference type="AlphaFoldDB" id="A0A8J3E7R2"/>
<protein>
    <submittedName>
        <fullName evidence="1">Uncharacterized protein</fullName>
    </submittedName>
</protein>
<gene>
    <name evidence="1" type="ORF">GCM10010995_02460</name>
</gene>
<proteinExistence type="predicted"/>
<organism evidence="1 2">
    <name type="scientific">Cysteiniphilum litorale</name>
    <dbReference type="NCBI Taxonomy" id="2056700"/>
    <lineage>
        <taxon>Bacteria</taxon>
        <taxon>Pseudomonadati</taxon>
        <taxon>Pseudomonadota</taxon>
        <taxon>Gammaproteobacteria</taxon>
        <taxon>Thiotrichales</taxon>
        <taxon>Fastidiosibacteraceae</taxon>
        <taxon>Cysteiniphilum</taxon>
    </lineage>
</organism>
<sequence length="51" mass="5850">MMKIKKLEKEIAESIDNPKDKTINAKSANLFISKFKPIAYGFVLPMKTLKH</sequence>
<dbReference type="EMBL" id="BMJS01000001">
    <property type="protein sequence ID" value="GGF88753.1"/>
    <property type="molecule type" value="Genomic_DNA"/>
</dbReference>
<dbReference type="RefSeq" id="WP_157968144.1">
    <property type="nucleotide sequence ID" value="NZ_BMJS01000001.1"/>
</dbReference>
<evidence type="ECO:0000313" key="2">
    <source>
        <dbReference type="Proteomes" id="UP000636949"/>
    </source>
</evidence>
<reference evidence="1" key="1">
    <citation type="journal article" date="2014" name="Int. J. Syst. Evol. Microbiol.">
        <title>Complete genome sequence of Corynebacterium casei LMG S-19264T (=DSM 44701T), isolated from a smear-ripened cheese.</title>
        <authorList>
            <consortium name="US DOE Joint Genome Institute (JGI-PGF)"/>
            <person name="Walter F."/>
            <person name="Albersmeier A."/>
            <person name="Kalinowski J."/>
            <person name="Ruckert C."/>
        </authorList>
    </citation>
    <scope>NUCLEOTIDE SEQUENCE</scope>
    <source>
        <strain evidence="1">CGMCC 1.15758</strain>
    </source>
</reference>
<accession>A0A8J3E7R2</accession>
<keyword evidence="2" id="KW-1185">Reference proteome</keyword>
<reference evidence="1" key="2">
    <citation type="submission" date="2020-09" db="EMBL/GenBank/DDBJ databases">
        <authorList>
            <person name="Sun Q."/>
            <person name="Zhou Y."/>
        </authorList>
    </citation>
    <scope>NUCLEOTIDE SEQUENCE</scope>
    <source>
        <strain evidence="1">CGMCC 1.15758</strain>
    </source>
</reference>